<organism evidence="27 28">
    <name type="scientific">Streptomyces filipinensis</name>
    <dbReference type="NCBI Taxonomy" id="66887"/>
    <lineage>
        <taxon>Bacteria</taxon>
        <taxon>Bacillati</taxon>
        <taxon>Actinomycetota</taxon>
        <taxon>Actinomycetes</taxon>
        <taxon>Kitasatosporales</taxon>
        <taxon>Streptomycetaceae</taxon>
        <taxon>Streptomyces</taxon>
    </lineage>
</organism>
<sequence>MTPTGRTRPLLARIRPLRPRSRPLPANGRPPLPRDAGPSGSRTPSSLGRVGARASARLAPRTLRGRLSLAALTTAALLMVILTVVFNTVVRHRLQREADDELRTRAAAVATTVDTRHGRVRVLETSGDRLLDTNAWIYAGGRLLEQPPSGAGALTRAAGALAARGRRGCAVVHGPDTVRLCAEPVPGAGARATVVTALDLAPYRNSAETLLLGSFALDAVMLACTYALTRLAVGRALRPVRAMTEQATQWSAVGSQERFTGRGRPAELAALGASLDALLDRIRAVLRHEQQLTGELSHELRTPLSRIVAELDWWRSRPRSAAETRASHEVLAGAAQSMRTVCDTLLTEAREGVPTAPGTADVPAVLHRLSAAVAAPDAVRITVGGAAGALTAGVRPALLERIVSPLLANAVRYARTTVTLTASPVDGGVRVEVTDDGPGVPGDFTEVLFQPGKRADPGDGHGGAGLGLPLARRLARSAGGEVFHDPRHGPGARFVVTLPAG</sequence>
<dbReference type="Gene3D" id="1.10.287.130">
    <property type="match status" value="1"/>
</dbReference>
<keyword evidence="18" id="KW-0346">Stress response</keyword>
<feature type="transmembrane region" description="Helical" evidence="24">
    <location>
        <begin position="67"/>
        <end position="86"/>
    </location>
</feature>
<evidence type="ECO:0000256" key="12">
    <source>
        <dbReference type="ARBA" id="ARBA00022801"/>
    </source>
</evidence>
<evidence type="ECO:0000256" key="3">
    <source>
        <dbReference type="ARBA" id="ARBA00001946"/>
    </source>
</evidence>
<keyword evidence="14" id="KW-0460">Magnesium</keyword>
<dbReference type="PRINTS" id="PR00344">
    <property type="entry name" value="BCTRLSENSOR"/>
</dbReference>
<dbReference type="Proteomes" id="UP000618795">
    <property type="component" value="Unassembled WGS sequence"/>
</dbReference>
<dbReference type="InterPro" id="IPR036097">
    <property type="entry name" value="HisK_dim/P_sf"/>
</dbReference>
<evidence type="ECO:0000256" key="4">
    <source>
        <dbReference type="ARBA" id="ARBA00004651"/>
    </source>
</evidence>
<evidence type="ECO:0000313" key="28">
    <source>
        <dbReference type="Proteomes" id="UP000618795"/>
    </source>
</evidence>
<dbReference type="InterPro" id="IPR003594">
    <property type="entry name" value="HATPase_dom"/>
</dbReference>
<evidence type="ECO:0000256" key="11">
    <source>
        <dbReference type="ARBA" id="ARBA00022777"/>
    </source>
</evidence>
<accession>A0A918ICX6</accession>
<dbReference type="PANTHER" id="PTHR44936">
    <property type="entry name" value="SENSOR PROTEIN CREC"/>
    <property type="match status" value="1"/>
</dbReference>
<dbReference type="InterPro" id="IPR003660">
    <property type="entry name" value="HAMP_dom"/>
</dbReference>
<dbReference type="InterPro" id="IPR003661">
    <property type="entry name" value="HisK_dim/P_dom"/>
</dbReference>
<dbReference type="Gene3D" id="3.30.565.10">
    <property type="entry name" value="Histidine kinase-like ATPase, C-terminal domain"/>
    <property type="match status" value="1"/>
</dbReference>
<comment type="subcellular location">
    <subcellularLocation>
        <location evidence="4">Cell membrane</location>
        <topology evidence="4">Multi-pass membrane protein</topology>
    </subcellularLocation>
</comment>
<dbReference type="InterPro" id="IPR005467">
    <property type="entry name" value="His_kinase_dom"/>
</dbReference>
<dbReference type="InterPro" id="IPR050980">
    <property type="entry name" value="2C_sensor_his_kinase"/>
</dbReference>
<dbReference type="SUPFAM" id="SSF55874">
    <property type="entry name" value="ATPase domain of HSP90 chaperone/DNA topoisomerase II/histidine kinase"/>
    <property type="match status" value="1"/>
</dbReference>
<proteinExistence type="predicted"/>
<evidence type="ECO:0000256" key="9">
    <source>
        <dbReference type="ARBA" id="ARBA00022692"/>
    </source>
</evidence>
<dbReference type="Pfam" id="PF02518">
    <property type="entry name" value="HATPase_c"/>
    <property type="match status" value="1"/>
</dbReference>
<keyword evidence="8" id="KW-0808">Transferase</keyword>
<evidence type="ECO:0000256" key="18">
    <source>
        <dbReference type="ARBA" id="ARBA00023016"/>
    </source>
</evidence>
<dbReference type="AlphaFoldDB" id="A0A918ICX6"/>
<evidence type="ECO:0000256" key="15">
    <source>
        <dbReference type="ARBA" id="ARBA00022912"/>
    </source>
</evidence>
<evidence type="ECO:0000256" key="23">
    <source>
        <dbReference type="SAM" id="MobiDB-lite"/>
    </source>
</evidence>
<keyword evidence="20" id="KW-0464">Manganese</keyword>
<protein>
    <recommendedName>
        <fullName evidence="21">Signal transduction histidine-protein kinase/phosphatase MprB</fullName>
        <ecNumber evidence="5">2.7.13.3</ecNumber>
    </recommendedName>
    <alternativeName>
        <fullName evidence="22">Mycobacterial persistence regulator B</fullName>
    </alternativeName>
</protein>
<dbReference type="RefSeq" id="WP_191874445.1">
    <property type="nucleotide sequence ID" value="NZ_BMTD01000007.1"/>
</dbReference>
<keyword evidence="28" id="KW-1185">Reference proteome</keyword>
<keyword evidence="17" id="KW-0902">Two-component regulatory system</keyword>
<dbReference type="PROSITE" id="PS50109">
    <property type="entry name" value="HIS_KIN"/>
    <property type="match status" value="1"/>
</dbReference>
<evidence type="ECO:0000313" key="27">
    <source>
        <dbReference type="EMBL" id="GGU96628.1"/>
    </source>
</evidence>
<evidence type="ECO:0000256" key="13">
    <source>
        <dbReference type="ARBA" id="ARBA00022840"/>
    </source>
</evidence>
<keyword evidence="9 24" id="KW-0812">Transmembrane</keyword>
<evidence type="ECO:0000256" key="10">
    <source>
        <dbReference type="ARBA" id="ARBA00022741"/>
    </source>
</evidence>
<feature type="region of interest" description="Disordered" evidence="23">
    <location>
        <begin position="1"/>
        <end position="54"/>
    </location>
</feature>
<keyword evidence="13" id="KW-0067">ATP-binding</keyword>
<evidence type="ECO:0000259" key="25">
    <source>
        <dbReference type="PROSITE" id="PS50109"/>
    </source>
</evidence>
<evidence type="ECO:0000256" key="14">
    <source>
        <dbReference type="ARBA" id="ARBA00022842"/>
    </source>
</evidence>
<feature type="compositionally biased region" description="Low complexity" evidence="23">
    <location>
        <begin position="1"/>
        <end position="14"/>
    </location>
</feature>
<reference evidence="27" key="2">
    <citation type="submission" date="2020-09" db="EMBL/GenBank/DDBJ databases">
        <authorList>
            <person name="Sun Q."/>
            <person name="Ohkuma M."/>
        </authorList>
    </citation>
    <scope>NUCLEOTIDE SEQUENCE</scope>
    <source>
        <strain evidence="27">JCM 4369</strain>
    </source>
</reference>
<dbReference type="PANTHER" id="PTHR44936:SF9">
    <property type="entry name" value="SENSOR PROTEIN CREC"/>
    <property type="match status" value="1"/>
</dbReference>
<keyword evidence="12" id="KW-0378">Hydrolase</keyword>
<dbReference type="SUPFAM" id="SSF47384">
    <property type="entry name" value="Homodimeric domain of signal transducing histidine kinase"/>
    <property type="match status" value="1"/>
</dbReference>
<feature type="domain" description="Histidine kinase" evidence="25">
    <location>
        <begin position="295"/>
        <end position="501"/>
    </location>
</feature>
<keyword evidence="6" id="KW-1003">Cell membrane</keyword>
<dbReference type="EMBL" id="BMTD01000007">
    <property type="protein sequence ID" value="GGU96628.1"/>
    <property type="molecule type" value="Genomic_DNA"/>
</dbReference>
<feature type="domain" description="HAMP" evidence="26">
    <location>
        <begin position="234"/>
        <end position="287"/>
    </location>
</feature>
<dbReference type="GO" id="GO:0005886">
    <property type="term" value="C:plasma membrane"/>
    <property type="evidence" value="ECO:0007669"/>
    <property type="project" value="UniProtKB-SubCell"/>
</dbReference>
<evidence type="ECO:0000256" key="6">
    <source>
        <dbReference type="ARBA" id="ARBA00022475"/>
    </source>
</evidence>
<dbReference type="CDD" id="cd00082">
    <property type="entry name" value="HisKA"/>
    <property type="match status" value="1"/>
</dbReference>
<keyword evidence="15" id="KW-0904">Protein phosphatase</keyword>
<dbReference type="InterPro" id="IPR036890">
    <property type="entry name" value="HATPase_C_sf"/>
</dbReference>
<dbReference type="EC" id="2.7.13.3" evidence="5"/>
<dbReference type="GO" id="GO:0004721">
    <property type="term" value="F:phosphoprotein phosphatase activity"/>
    <property type="evidence" value="ECO:0007669"/>
    <property type="project" value="UniProtKB-KW"/>
</dbReference>
<dbReference type="SMART" id="SM00388">
    <property type="entry name" value="HisKA"/>
    <property type="match status" value="1"/>
</dbReference>
<keyword evidence="19" id="KW-0843">Virulence</keyword>
<dbReference type="SMART" id="SM00387">
    <property type="entry name" value="HATPase_c"/>
    <property type="match status" value="1"/>
</dbReference>
<evidence type="ECO:0000256" key="19">
    <source>
        <dbReference type="ARBA" id="ARBA00023026"/>
    </source>
</evidence>
<evidence type="ECO:0000256" key="22">
    <source>
        <dbReference type="ARBA" id="ARBA00041776"/>
    </source>
</evidence>
<dbReference type="InterPro" id="IPR004358">
    <property type="entry name" value="Sig_transdc_His_kin-like_C"/>
</dbReference>
<keyword evidence="11 27" id="KW-0418">Kinase</keyword>
<dbReference type="GO" id="GO:0000155">
    <property type="term" value="F:phosphorelay sensor kinase activity"/>
    <property type="evidence" value="ECO:0007669"/>
    <property type="project" value="InterPro"/>
</dbReference>
<gene>
    <name evidence="27" type="ORF">GCM10010260_35250</name>
</gene>
<name>A0A918ICX6_9ACTN</name>
<dbReference type="Pfam" id="PF00512">
    <property type="entry name" value="HisKA"/>
    <property type="match status" value="1"/>
</dbReference>
<evidence type="ECO:0000256" key="5">
    <source>
        <dbReference type="ARBA" id="ARBA00012438"/>
    </source>
</evidence>
<comment type="cofactor">
    <cofactor evidence="2">
        <name>Mn(2+)</name>
        <dbReference type="ChEBI" id="CHEBI:29035"/>
    </cofactor>
</comment>
<dbReference type="CDD" id="cd00075">
    <property type="entry name" value="HATPase"/>
    <property type="match status" value="1"/>
</dbReference>
<keyword evidence="16 24" id="KW-1133">Transmembrane helix</keyword>
<keyword evidence="7" id="KW-0597">Phosphoprotein</keyword>
<dbReference type="PROSITE" id="PS50885">
    <property type="entry name" value="HAMP"/>
    <property type="match status" value="1"/>
</dbReference>
<evidence type="ECO:0000256" key="7">
    <source>
        <dbReference type="ARBA" id="ARBA00022553"/>
    </source>
</evidence>
<evidence type="ECO:0000256" key="2">
    <source>
        <dbReference type="ARBA" id="ARBA00001936"/>
    </source>
</evidence>
<reference evidence="27" key="1">
    <citation type="journal article" date="2014" name="Int. J. Syst. Evol. Microbiol.">
        <title>Complete genome sequence of Corynebacterium casei LMG S-19264T (=DSM 44701T), isolated from a smear-ripened cheese.</title>
        <authorList>
            <consortium name="US DOE Joint Genome Institute (JGI-PGF)"/>
            <person name="Walter F."/>
            <person name="Albersmeier A."/>
            <person name="Kalinowski J."/>
            <person name="Ruckert C."/>
        </authorList>
    </citation>
    <scope>NUCLEOTIDE SEQUENCE</scope>
    <source>
        <strain evidence="27">JCM 4369</strain>
    </source>
</reference>
<keyword evidence="10" id="KW-0547">Nucleotide-binding</keyword>
<dbReference type="GO" id="GO:0005524">
    <property type="term" value="F:ATP binding"/>
    <property type="evidence" value="ECO:0007669"/>
    <property type="project" value="UniProtKB-KW"/>
</dbReference>
<evidence type="ECO:0000256" key="20">
    <source>
        <dbReference type="ARBA" id="ARBA00023211"/>
    </source>
</evidence>
<comment type="catalytic activity">
    <reaction evidence="1">
        <text>ATP + protein L-histidine = ADP + protein N-phospho-L-histidine.</text>
        <dbReference type="EC" id="2.7.13.3"/>
    </reaction>
</comment>
<comment type="cofactor">
    <cofactor evidence="3">
        <name>Mg(2+)</name>
        <dbReference type="ChEBI" id="CHEBI:18420"/>
    </cofactor>
</comment>
<evidence type="ECO:0000259" key="26">
    <source>
        <dbReference type="PROSITE" id="PS50885"/>
    </source>
</evidence>
<comment type="caution">
    <text evidence="27">The sequence shown here is derived from an EMBL/GenBank/DDBJ whole genome shotgun (WGS) entry which is preliminary data.</text>
</comment>
<keyword evidence="24" id="KW-0472">Membrane</keyword>
<evidence type="ECO:0000256" key="8">
    <source>
        <dbReference type="ARBA" id="ARBA00022679"/>
    </source>
</evidence>
<evidence type="ECO:0000256" key="24">
    <source>
        <dbReference type="SAM" id="Phobius"/>
    </source>
</evidence>
<evidence type="ECO:0000256" key="17">
    <source>
        <dbReference type="ARBA" id="ARBA00023012"/>
    </source>
</evidence>
<evidence type="ECO:0000256" key="21">
    <source>
        <dbReference type="ARBA" id="ARBA00040454"/>
    </source>
</evidence>
<evidence type="ECO:0000256" key="1">
    <source>
        <dbReference type="ARBA" id="ARBA00000085"/>
    </source>
</evidence>
<evidence type="ECO:0000256" key="16">
    <source>
        <dbReference type="ARBA" id="ARBA00022989"/>
    </source>
</evidence>